<feature type="transmembrane region" description="Helical" evidence="1">
    <location>
        <begin position="66"/>
        <end position="89"/>
    </location>
</feature>
<feature type="transmembrane region" description="Helical" evidence="1">
    <location>
        <begin position="110"/>
        <end position="133"/>
    </location>
</feature>
<reference evidence="2" key="1">
    <citation type="journal article" date="2014" name="Int. J. Syst. Evol. Microbiol.">
        <title>Complete genome sequence of Corynebacterium casei LMG S-19264T (=DSM 44701T), isolated from a smear-ripened cheese.</title>
        <authorList>
            <consortium name="US DOE Joint Genome Institute (JGI-PGF)"/>
            <person name="Walter F."/>
            <person name="Albersmeier A."/>
            <person name="Kalinowski J."/>
            <person name="Ruckert C."/>
        </authorList>
    </citation>
    <scope>NUCLEOTIDE SEQUENCE</scope>
    <source>
        <strain evidence="2">CGMCC 1.12813</strain>
    </source>
</reference>
<feature type="transmembrane region" description="Helical" evidence="1">
    <location>
        <begin position="280"/>
        <end position="299"/>
    </location>
</feature>
<sequence length="367" mass="38576">MLINEPQLSTKRPIPMRRLLRHPVANSESLESAALMVGAAVFVVVAAVSVFVFWGYDVPIAGPGSIGQYVAFTAALATIVVFVAARILVSGGSTPGARSNDRLRAPGVRLRWYDIAATALAHGGIALLGWLGLASLLERSFQGAVVFPISAAVLAAAAVAVTAYAVFLSAVHLTPMLLSLVLVVFLVVGCFASMLSATDPLWWQKNLSTLGIPDDVSALAFNITLIVAGVIVTVIAHFATASLPVTNPKEERGRGIVRGGLVLMGVLLACVGLFPLDRSITLHNISATGMAITFVVLGVGLGRFVPSMPRIFVLLGYVFVAAIVVLAILFATGYFNLTAVELIAFLLIFSWLIVFLRNAGEPVGDQG</sequence>
<evidence type="ECO:0000313" key="3">
    <source>
        <dbReference type="Proteomes" id="UP000606922"/>
    </source>
</evidence>
<feature type="transmembrane region" description="Helical" evidence="1">
    <location>
        <begin position="145"/>
        <end position="170"/>
    </location>
</feature>
<feature type="transmembrane region" description="Helical" evidence="1">
    <location>
        <begin position="33"/>
        <end position="54"/>
    </location>
</feature>
<dbReference type="InterPro" id="IPR009339">
    <property type="entry name" value="DUF998"/>
</dbReference>
<dbReference type="EMBL" id="BMGB01000001">
    <property type="protein sequence ID" value="GGA91991.1"/>
    <property type="molecule type" value="Genomic_DNA"/>
</dbReference>
<dbReference type="Proteomes" id="UP000606922">
    <property type="component" value="Unassembled WGS sequence"/>
</dbReference>
<gene>
    <name evidence="2" type="primary">ykiI</name>
    <name evidence="2" type="ORF">GCM10010979_03340</name>
</gene>
<accession>A0A916SB75</accession>
<reference evidence="2" key="2">
    <citation type="submission" date="2020-09" db="EMBL/GenBank/DDBJ databases">
        <authorList>
            <person name="Sun Q."/>
            <person name="Zhou Y."/>
        </authorList>
    </citation>
    <scope>NUCLEOTIDE SEQUENCE</scope>
    <source>
        <strain evidence="2">CGMCC 1.12813</strain>
    </source>
</reference>
<comment type="caution">
    <text evidence="2">The sequence shown here is derived from an EMBL/GenBank/DDBJ whole genome shotgun (WGS) entry which is preliminary data.</text>
</comment>
<proteinExistence type="predicted"/>
<dbReference type="Pfam" id="PF06197">
    <property type="entry name" value="DUF998"/>
    <property type="match status" value="1"/>
</dbReference>
<dbReference type="AlphaFoldDB" id="A0A916SB75"/>
<evidence type="ECO:0000256" key="1">
    <source>
        <dbReference type="SAM" id="Phobius"/>
    </source>
</evidence>
<feature type="transmembrane region" description="Helical" evidence="1">
    <location>
        <begin position="311"/>
        <end position="331"/>
    </location>
</feature>
<keyword evidence="1" id="KW-0472">Membrane</keyword>
<feature type="transmembrane region" description="Helical" evidence="1">
    <location>
        <begin position="337"/>
        <end position="356"/>
    </location>
</feature>
<dbReference type="RefSeq" id="WP_188508974.1">
    <property type="nucleotide sequence ID" value="NZ_BMGB01000001.1"/>
</dbReference>
<feature type="transmembrane region" description="Helical" evidence="1">
    <location>
        <begin position="255"/>
        <end position="274"/>
    </location>
</feature>
<feature type="transmembrane region" description="Helical" evidence="1">
    <location>
        <begin position="177"/>
        <end position="198"/>
    </location>
</feature>
<keyword evidence="1" id="KW-1133">Transmembrane helix</keyword>
<feature type="transmembrane region" description="Helical" evidence="1">
    <location>
        <begin position="218"/>
        <end position="243"/>
    </location>
</feature>
<protein>
    <submittedName>
        <fullName evidence="2">ABC transporter permease</fullName>
    </submittedName>
</protein>
<keyword evidence="3" id="KW-1185">Reference proteome</keyword>
<organism evidence="2 3">
    <name type="scientific">Conyzicola nivalis</name>
    <dbReference type="NCBI Taxonomy" id="1477021"/>
    <lineage>
        <taxon>Bacteria</taxon>
        <taxon>Bacillati</taxon>
        <taxon>Actinomycetota</taxon>
        <taxon>Actinomycetes</taxon>
        <taxon>Micrococcales</taxon>
        <taxon>Microbacteriaceae</taxon>
        <taxon>Conyzicola</taxon>
    </lineage>
</organism>
<keyword evidence="1" id="KW-0812">Transmembrane</keyword>
<evidence type="ECO:0000313" key="2">
    <source>
        <dbReference type="EMBL" id="GGA91991.1"/>
    </source>
</evidence>
<name>A0A916SB75_9MICO</name>